<name>A0A820JPA8_9BILA</name>
<evidence type="ECO:0000313" key="3">
    <source>
        <dbReference type="EMBL" id="CAF4327588.1"/>
    </source>
</evidence>
<feature type="compositionally biased region" description="Low complexity" evidence="1">
    <location>
        <begin position="126"/>
        <end position="138"/>
    </location>
</feature>
<feature type="region of interest" description="Disordered" evidence="1">
    <location>
        <begin position="94"/>
        <end position="155"/>
    </location>
</feature>
<comment type="caution">
    <text evidence="3">The sequence shown here is derived from an EMBL/GenBank/DDBJ whole genome shotgun (WGS) entry which is preliminary data.</text>
</comment>
<feature type="compositionally biased region" description="Polar residues" evidence="1">
    <location>
        <begin position="22"/>
        <end position="49"/>
    </location>
</feature>
<dbReference type="Proteomes" id="UP000663887">
    <property type="component" value="Unassembled WGS sequence"/>
</dbReference>
<dbReference type="EMBL" id="CAJNRG010002886">
    <property type="protein sequence ID" value="CAF2052300.1"/>
    <property type="molecule type" value="Genomic_DNA"/>
</dbReference>
<reference evidence="3" key="1">
    <citation type="submission" date="2021-02" db="EMBL/GenBank/DDBJ databases">
        <authorList>
            <person name="Nowell W R."/>
        </authorList>
    </citation>
    <scope>NUCLEOTIDE SEQUENCE</scope>
</reference>
<sequence length="235" mass="25497">MADEQSNAKGEVQDPESGLGTGTQDTVLNSSQPNVGIDSNNSAQNSQLPQIEDIGSDSHESNDDDDNFVFSRKAYRALLKDRARLEAIESQLKNETTAQTSQLNNSKELVNNSLNKTTDNDDNITDNDNGTVGTNDNVQSTSNTQHGTVQQPPQVNIDTSVRPRTYASVVTSQSTNNIRPTHTVSQTPKTYASIVCTPSQNNSPIKPVLKMSLVLSHLICITPKGQLKIQIPSFT</sequence>
<accession>A0A820JPA8</accession>
<gene>
    <name evidence="3" type="ORF">UXM345_LOCUS34817</name>
    <name evidence="2" type="ORF">XDN619_LOCUS8767</name>
</gene>
<dbReference type="AlphaFoldDB" id="A0A820JPA8"/>
<evidence type="ECO:0000256" key="1">
    <source>
        <dbReference type="SAM" id="MobiDB-lite"/>
    </source>
</evidence>
<evidence type="ECO:0000313" key="2">
    <source>
        <dbReference type="EMBL" id="CAF2052300.1"/>
    </source>
</evidence>
<feature type="region of interest" description="Disordered" evidence="1">
    <location>
        <begin position="1"/>
        <end position="66"/>
    </location>
</feature>
<evidence type="ECO:0000313" key="4">
    <source>
        <dbReference type="Proteomes" id="UP000663842"/>
    </source>
</evidence>
<protein>
    <submittedName>
        <fullName evidence="3">Uncharacterized protein</fullName>
    </submittedName>
</protein>
<dbReference type="Proteomes" id="UP000663842">
    <property type="component" value="Unassembled WGS sequence"/>
</dbReference>
<organism evidence="3 4">
    <name type="scientific">Rotaria magnacalcarata</name>
    <dbReference type="NCBI Taxonomy" id="392030"/>
    <lineage>
        <taxon>Eukaryota</taxon>
        <taxon>Metazoa</taxon>
        <taxon>Spiralia</taxon>
        <taxon>Gnathifera</taxon>
        <taxon>Rotifera</taxon>
        <taxon>Eurotatoria</taxon>
        <taxon>Bdelloidea</taxon>
        <taxon>Philodinida</taxon>
        <taxon>Philodinidae</taxon>
        <taxon>Rotaria</taxon>
    </lineage>
</organism>
<feature type="compositionally biased region" description="Polar residues" evidence="1">
    <location>
        <begin position="94"/>
        <end position="116"/>
    </location>
</feature>
<feature type="compositionally biased region" description="Polar residues" evidence="1">
    <location>
        <begin position="139"/>
        <end position="155"/>
    </location>
</feature>
<dbReference type="EMBL" id="CAJOBF010013233">
    <property type="protein sequence ID" value="CAF4327588.1"/>
    <property type="molecule type" value="Genomic_DNA"/>
</dbReference>
<proteinExistence type="predicted"/>